<dbReference type="PANTHER" id="PTHR12442:SF22">
    <property type="entry name" value="CYTOPLASMIC DYNEIN 1 INTERMEDIATE CHAIN-RELATED"/>
    <property type="match status" value="1"/>
</dbReference>
<protein>
    <submittedName>
        <fullName evidence="6 7">Uncharacterized protein</fullName>
    </submittedName>
</protein>
<keyword evidence="8" id="KW-1185">Reference proteome</keyword>
<dbReference type="PROSITE" id="PS50294">
    <property type="entry name" value="WD_REPEATS_REGION"/>
    <property type="match status" value="1"/>
</dbReference>
<dbReference type="InterPro" id="IPR015943">
    <property type="entry name" value="WD40/YVTN_repeat-like_dom_sf"/>
</dbReference>
<sequence>MSEDFQSFFSRATNIMERALEENVECDLFTDYRGIEDGDDDRRLTEGEQVKLNRNFSNERWSKNRTVTSLDWSDQYPELLLASYNNNESQPQEPDGVVLVWNIKYKKTSPEYVFHYQSPVTSACFAKFHPNLVIGGTYSGHIVLWDNRSNKRTPVQRTPISAAVHTHPVYCLDVVGSQNAHNLASISTDGKMCFWNLDMLSQPQETMELQHKQSKQAAAMCFSFACCDSNNFVLGCEECVVYSACRHGNKTGILDIFEGHQGPVTGVDYHNNSGPIDFSSYFISSSFDWTVKLWNIREKAPVHSFEDNSEYIYDAKWSPIHPSIFSTVDGSGRLDLWNLNNDTEAPTTSTMLENGRAANKCSWHQSGLHIGIGDDEGGVHIYDVSESLAAPRSDDWSKFSHTLQELKQDQMEQSDDQKNLLFQQSL</sequence>
<dbReference type="PANTHER" id="PTHR12442">
    <property type="entry name" value="DYNEIN INTERMEDIATE CHAIN"/>
    <property type="match status" value="1"/>
</dbReference>
<dbReference type="GeneID" id="20194943"/>
<evidence type="ECO:0000256" key="5">
    <source>
        <dbReference type="PROSITE-ProRule" id="PRU00221"/>
    </source>
</evidence>
<evidence type="ECO:0000313" key="8">
    <source>
        <dbReference type="Proteomes" id="UP000015101"/>
    </source>
</evidence>
<evidence type="ECO:0000256" key="1">
    <source>
        <dbReference type="ARBA" id="ARBA00004496"/>
    </source>
</evidence>
<dbReference type="FunCoup" id="T1EEE1">
    <property type="interactions" value="789"/>
</dbReference>
<reference evidence="6 8" key="2">
    <citation type="journal article" date="2013" name="Nature">
        <title>Insights into bilaterian evolution from three spiralian genomes.</title>
        <authorList>
            <person name="Simakov O."/>
            <person name="Marletaz F."/>
            <person name="Cho S.J."/>
            <person name="Edsinger-Gonzales E."/>
            <person name="Havlak P."/>
            <person name="Hellsten U."/>
            <person name="Kuo D.H."/>
            <person name="Larsson T."/>
            <person name="Lv J."/>
            <person name="Arendt D."/>
            <person name="Savage R."/>
            <person name="Osoegawa K."/>
            <person name="de Jong P."/>
            <person name="Grimwood J."/>
            <person name="Chapman J.A."/>
            <person name="Shapiro H."/>
            <person name="Aerts A."/>
            <person name="Otillar R.P."/>
            <person name="Terry A.Y."/>
            <person name="Boore J.L."/>
            <person name="Grigoriev I.V."/>
            <person name="Lindberg D.R."/>
            <person name="Seaver E.C."/>
            <person name="Weisblat D.A."/>
            <person name="Putnam N.H."/>
            <person name="Rokhsar D.S."/>
        </authorList>
    </citation>
    <scope>NUCLEOTIDE SEQUENCE</scope>
</reference>
<dbReference type="OMA" id="CTCMSFA"/>
<dbReference type="GO" id="GO:0045503">
    <property type="term" value="F:dynein light chain binding"/>
    <property type="evidence" value="ECO:0000318"/>
    <property type="project" value="GO_Central"/>
</dbReference>
<keyword evidence="3 5" id="KW-0853">WD repeat</keyword>
<dbReference type="Gene3D" id="2.130.10.10">
    <property type="entry name" value="YVTN repeat-like/Quinoprotein amine dehydrogenase"/>
    <property type="match status" value="2"/>
</dbReference>
<dbReference type="CTD" id="20194943"/>
<dbReference type="AlphaFoldDB" id="T1EEE1"/>
<dbReference type="InterPro" id="IPR050687">
    <property type="entry name" value="Dynein_IC"/>
</dbReference>
<evidence type="ECO:0000256" key="2">
    <source>
        <dbReference type="ARBA" id="ARBA00022490"/>
    </source>
</evidence>
<dbReference type="STRING" id="6412.T1EEE1"/>
<comment type="subcellular location">
    <subcellularLocation>
        <location evidence="1">Cytoplasm</location>
    </subcellularLocation>
</comment>
<reference evidence="8" key="1">
    <citation type="submission" date="2012-12" db="EMBL/GenBank/DDBJ databases">
        <authorList>
            <person name="Hellsten U."/>
            <person name="Grimwood J."/>
            <person name="Chapman J.A."/>
            <person name="Shapiro H."/>
            <person name="Aerts A."/>
            <person name="Otillar R.P."/>
            <person name="Terry A.Y."/>
            <person name="Boore J.L."/>
            <person name="Simakov O."/>
            <person name="Marletaz F."/>
            <person name="Cho S.-J."/>
            <person name="Edsinger-Gonzales E."/>
            <person name="Havlak P."/>
            <person name="Kuo D.-H."/>
            <person name="Larsson T."/>
            <person name="Lv J."/>
            <person name="Arendt D."/>
            <person name="Savage R."/>
            <person name="Osoegawa K."/>
            <person name="de Jong P."/>
            <person name="Lindberg D.R."/>
            <person name="Seaver E.C."/>
            <person name="Weisblat D.A."/>
            <person name="Putnam N.H."/>
            <person name="Grigoriev I.V."/>
            <person name="Rokhsar D.S."/>
        </authorList>
    </citation>
    <scope>NUCLEOTIDE SEQUENCE</scope>
</reference>
<dbReference type="GO" id="GO:0010970">
    <property type="term" value="P:transport along microtubule"/>
    <property type="evidence" value="ECO:0000318"/>
    <property type="project" value="GO_Central"/>
</dbReference>
<evidence type="ECO:0000256" key="3">
    <source>
        <dbReference type="ARBA" id="ARBA00022574"/>
    </source>
</evidence>
<dbReference type="PROSITE" id="PS50082">
    <property type="entry name" value="WD_REPEATS_2"/>
    <property type="match status" value="1"/>
</dbReference>
<dbReference type="EMBL" id="AMQM01001716">
    <property type="status" value="NOT_ANNOTATED_CDS"/>
    <property type="molecule type" value="Genomic_DNA"/>
</dbReference>
<keyword evidence="2" id="KW-0963">Cytoplasm</keyword>
<dbReference type="InParanoid" id="T1EEE1"/>
<evidence type="ECO:0000313" key="6">
    <source>
        <dbReference type="EMBL" id="ESN94691.1"/>
    </source>
</evidence>
<reference evidence="7" key="3">
    <citation type="submission" date="2015-06" db="UniProtKB">
        <authorList>
            <consortium name="EnsemblMetazoa"/>
        </authorList>
    </citation>
    <scope>IDENTIFICATION</scope>
</reference>
<dbReference type="KEGG" id="hro:HELRODRAFT_107931"/>
<dbReference type="HOGENOM" id="CLU_012999_0_1_1"/>
<gene>
    <name evidence="7" type="primary">20194943</name>
    <name evidence="6" type="ORF">HELRODRAFT_107931</name>
</gene>
<dbReference type="EMBL" id="KB097571">
    <property type="protein sequence ID" value="ESN94691.1"/>
    <property type="molecule type" value="Genomic_DNA"/>
</dbReference>
<dbReference type="GO" id="GO:0045504">
    <property type="term" value="F:dynein heavy chain binding"/>
    <property type="evidence" value="ECO:0000318"/>
    <property type="project" value="GO_Central"/>
</dbReference>
<evidence type="ECO:0000313" key="7">
    <source>
        <dbReference type="EnsemblMetazoa" id="HelroP107931"/>
    </source>
</evidence>
<dbReference type="GO" id="GO:0005737">
    <property type="term" value="C:cytoplasm"/>
    <property type="evidence" value="ECO:0007669"/>
    <property type="project" value="UniProtKB-SubCell"/>
</dbReference>
<dbReference type="EnsemblMetazoa" id="HelroT107931">
    <property type="protein sequence ID" value="HelroP107931"/>
    <property type="gene ID" value="HelroG107931"/>
</dbReference>
<proteinExistence type="predicted"/>
<dbReference type="SMART" id="SM00320">
    <property type="entry name" value="WD40"/>
    <property type="match status" value="6"/>
</dbReference>
<feature type="repeat" description="WD" evidence="5">
    <location>
        <begin position="257"/>
        <end position="304"/>
    </location>
</feature>
<dbReference type="OrthoDB" id="4189at2759"/>
<dbReference type="RefSeq" id="XP_009027726.1">
    <property type="nucleotide sequence ID" value="XM_009029478.1"/>
</dbReference>
<name>T1EEE1_HELRO</name>
<dbReference type="FunFam" id="2.130.10.10:FF:000781">
    <property type="entry name" value="Cytoplasmic dynein intermediate chain"/>
    <property type="match status" value="1"/>
</dbReference>
<evidence type="ECO:0000256" key="4">
    <source>
        <dbReference type="ARBA" id="ARBA00022737"/>
    </source>
</evidence>
<dbReference type="GO" id="GO:0005868">
    <property type="term" value="C:cytoplasmic dynein complex"/>
    <property type="evidence" value="ECO:0000318"/>
    <property type="project" value="GO_Central"/>
</dbReference>
<dbReference type="Pfam" id="PF00400">
    <property type="entry name" value="WD40"/>
    <property type="match status" value="1"/>
</dbReference>
<dbReference type="InterPro" id="IPR036322">
    <property type="entry name" value="WD40_repeat_dom_sf"/>
</dbReference>
<organism evidence="7 8">
    <name type="scientific">Helobdella robusta</name>
    <name type="common">Californian leech</name>
    <dbReference type="NCBI Taxonomy" id="6412"/>
    <lineage>
        <taxon>Eukaryota</taxon>
        <taxon>Metazoa</taxon>
        <taxon>Spiralia</taxon>
        <taxon>Lophotrochozoa</taxon>
        <taxon>Annelida</taxon>
        <taxon>Clitellata</taxon>
        <taxon>Hirudinea</taxon>
        <taxon>Rhynchobdellida</taxon>
        <taxon>Glossiphoniidae</taxon>
        <taxon>Helobdella</taxon>
    </lineage>
</organism>
<dbReference type="InterPro" id="IPR001680">
    <property type="entry name" value="WD40_rpt"/>
</dbReference>
<dbReference type="SUPFAM" id="SSF50978">
    <property type="entry name" value="WD40 repeat-like"/>
    <property type="match status" value="1"/>
</dbReference>
<keyword evidence="4" id="KW-0677">Repeat</keyword>
<dbReference type="Proteomes" id="UP000015101">
    <property type="component" value="Unassembled WGS sequence"/>
</dbReference>
<accession>T1EEE1</accession>
<dbReference type="eggNOG" id="KOG1587">
    <property type="taxonomic scope" value="Eukaryota"/>
</dbReference>